<dbReference type="EMBL" id="CM042011">
    <property type="protein sequence ID" value="KAI3767214.1"/>
    <property type="molecule type" value="Genomic_DNA"/>
</dbReference>
<sequence length="191" mass="21534">MLSKYKRIGFWASPRPQMNFDNYAGWCTSPSTADQMLASFALSAGYAPYDYTNFTKQVKSTFLPSDGEITGERVAFFPPQIPNSPYLSIHLMKMAIHVNRKHIQENVSGIIYRSLVSRTLAKKMLKALSLFKDSSGSGILAQVLVPIKEGDKYILRTCERPYLLDQMLAGYREVSRGFIFSARKIVSGLQM</sequence>
<name>A0ACB9F7D3_CICIN</name>
<evidence type="ECO:0000313" key="1">
    <source>
        <dbReference type="EMBL" id="KAI3767214.1"/>
    </source>
</evidence>
<accession>A0ACB9F7D3</accession>
<organism evidence="1 2">
    <name type="scientific">Cichorium intybus</name>
    <name type="common">Chicory</name>
    <dbReference type="NCBI Taxonomy" id="13427"/>
    <lineage>
        <taxon>Eukaryota</taxon>
        <taxon>Viridiplantae</taxon>
        <taxon>Streptophyta</taxon>
        <taxon>Embryophyta</taxon>
        <taxon>Tracheophyta</taxon>
        <taxon>Spermatophyta</taxon>
        <taxon>Magnoliopsida</taxon>
        <taxon>eudicotyledons</taxon>
        <taxon>Gunneridae</taxon>
        <taxon>Pentapetalae</taxon>
        <taxon>asterids</taxon>
        <taxon>campanulids</taxon>
        <taxon>Asterales</taxon>
        <taxon>Asteraceae</taxon>
        <taxon>Cichorioideae</taxon>
        <taxon>Cichorieae</taxon>
        <taxon>Cichoriinae</taxon>
        <taxon>Cichorium</taxon>
    </lineage>
</organism>
<protein>
    <submittedName>
        <fullName evidence="1">Uncharacterized protein</fullName>
    </submittedName>
</protein>
<evidence type="ECO:0000313" key="2">
    <source>
        <dbReference type="Proteomes" id="UP001055811"/>
    </source>
</evidence>
<keyword evidence="2" id="KW-1185">Reference proteome</keyword>
<dbReference type="Proteomes" id="UP001055811">
    <property type="component" value="Linkage Group LG03"/>
</dbReference>
<gene>
    <name evidence="1" type="ORF">L2E82_17302</name>
</gene>
<reference evidence="2" key="1">
    <citation type="journal article" date="2022" name="Mol. Ecol. Resour.">
        <title>The genomes of chicory, endive, great burdock and yacon provide insights into Asteraceae palaeo-polyploidization history and plant inulin production.</title>
        <authorList>
            <person name="Fan W."/>
            <person name="Wang S."/>
            <person name="Wang H."/>
            <person name="Wang A."/>
            <person name="Jiang F."/>
            <person name="Liu H."/>
            <person name="Zhao H."/>
            <person name="Xu D."/>
            <person name="Zhang Y."/>
        </authorList>
    </citation>
    <scope>NUCLEOTIDE SEQUENCE [LARGE SCALE GENOMIC DNA]</scope>
    <source>
        <strain evidence="2">cv. Punajuju</strain>
    </source>
</reference>
<proteinExistence type="predicted"/>
<reference evidence="1 2" key="2">
    <citation type="journal article" date="2022" name="Mol. Ecol. Resour.">
        <title>The genomes of chicory, endive, great burdock and yacon provide insights into Asteraceae paleo-polyploidization history and plant inulin production.</title>
        <authorList>
            <person name="Fan W."/>
            <person name="Wang S."/>
            <person name="Wang H."/>
            <person name="Wang A."/>
            <person name="Jiang F."/>
            <person name="Liu H."/>
            <person name="Zhao H."/>
            <person name="Xu D."/>
            <person name="Zhang Y."/>
        </authorList>
    </citation>
    <scope>NUCLEOTIDE SEQUENCE [LARGE SCALE GENOMIC DNA]</scope>
    <source>
        <strain evidence="2">cv. Punajuju</strain>
        <tissue evidence="1">Leaves</tissue>
    </source>
</reference>
<comment type="caution">
    <text evidence="1">The sequence shown here is derived from an EMBL/GenBank/DDBJ whole genome shotgun (WGS) entry which is preliminary data.</text>
</comment>